<dbReference type="AlphaFoldDB" id="A7HWD0"/>
<protein>
    <recommendedName>
        <fullName evidence="1">Zinc finger CHCC-type domain-containing protein</fullName>
    </recommendedName>
</protein>
<proteinExistence type="predicted"/>
<accession>A7HWD0</accession>
<dbReference type="Proteomes" id="UP000006377">
    <property type="component" value="Chromosome"/>
</dbReference>
<dbReference type="RefSeq" id="WP_012111525.1">
    <property type="nucleotide sequence ID" value="NC_009719.1"/>
</dbReference>
<keyword evidence="3" id="KW-1185">Reference proteome</keyword>
<gene>
    <name evidence="2" type="ordered locus">Plav_2605</name>
</gene>
<feature type="domain" description="Zinc finger CHCC-type" evidence="1">
    <location>
        <begin position="24"/>
        <end position="58"/>
    </location>
</feature>
<evidence type="ECO:0000313" key="2">
    <source>
        <dbReference type="EMBL" id="ABS64213.1"/>
    </source>
</evidence>
<dbReference type="HOGENOM" id="CLU_2569770_0_0_5"/>
<sequence>MSGGATPKFSNQAGVREIRTGVKEFECIGALPPFDHPHVFLDMGRENEIVCGYCSTLYRFDPALSADASLPPEARYHEPTYATKGHR</sequence>
<organism evidence="2 3">
    <name type="scientific">Parvibaculum lavamentivorans (strain DS-1 / DSM 13023 / NCIMB 13966)</name>
    <dbReference type="NCBI Taxonomy" id="402881"/>
    <lineage>
        <taxon>Bacteria</taxon>
        <taxon>Pseudomonadati</taxon>
        <taxon>Pseudomonadota</taxon>
        <taxon>Alphaproteobacteria</taxon>
        <taxon>Hyphomicrobiales</taxon>
        <taxon>Parvibaculaceae</taxon>
        <taxon>Parvibaculum</taxon>
    </lineage>
</organism>
<dbReference type="Gene3D" id="2.60.260.40">
    <property type="entry name" value="q5lls5 like domains"/>
    <property type="match status" value="1"/>
</dbReference>
<dbReference type="Pfam" id="PF10276">
    <property type="entry name" value="zf-CHCC"/>
    <property type="match status" value="1"/>
</dbReference>
<dbReference type="InterPro" id="IPR019401">
    <property type="entry name" value="Znf_CHCC"/>
</dbReference>
<dbReference type="KEGG" id="pla:Plav_2605"/>
<dbReference type="EMBL" id="CP000774">
    <property type="protein sequence ID" value="ABS64213.1"/>
    <property type="molecule type" value="Genomic_DNA"/>
</dbReference>
<dbReference type="STRING" id="402881.Plav_2605"/>
<name>A7HWD0_PARL1</name>
<dbReference type="eggNOG" id="COG4391">
    <property type="taxonomic scope" value="Bacteria"/>
</dbReference>
<evidence type="ECO:0000259" key="1">
    <source>
        <dbReference type="Pfam" id="PF10276"/>
    </source>
</evidence>
<reference evidence="2 3" key="1">
    <citation type="journal article" date="2011" name="Stand. Genomic Sci.">
        <title>Complete genome sequence of Parvibaculum lavamentivorans type strain (DS-1(T)).</title>
        <authorList>
            <person name="Schleheck D."/>
            <person name="Weiss M."/>
            <person name="Pitluck S."/>
            <person name="Bruce D."/>
            <person name="Land M.L."/>
            <person name="Han S."/>
            <person name="Saunders E."/>
            <person name="Tapia R."/>
            <person name="Detter C."/>
            <person name="Brettin T."/>
            <person name="Han J."/>
            <person name="Woyke T."/>
            <person name="Goodwin L."/>
            <person name="Pennacchio L."/>
            <person name="Nolan M."/>
            <person name="Cook A.M."/>
            <person name="Kjelleberg S."/>
            <person name="Thomas T."/>
        </authorList>
    </citation>
    <scope>NUCLEOTIDE SEQUENCE [LARGE SCALE GENOMIC DNA]</scope>
    <source>
        <strain evidence="3">DS-1 / DSM 13023 / NCIMB 13966</strain>
    </source>
</reference>
<dbReference type="OrthoDB" id="9807344at2"/>
<evidence type="ECO:0000313" key="3">
    <source>
        <dbReference type="Proteomes" id="UP000006377"/>
    </source>
</evidence>